<accession>A0A8X7WK98</accession>
<comment type="caution">
    <text evidence="1">The sequence shown here is derived from an EMBL/GenBank/DDBJ whole genome shotgun (WGS) entry which is preliminary data.</text>
</comment>
<keyword evidence="2" id="KW-1185">Reference proteome</keyword>
<dbReference type="Proteomes" id="UP000886595">
    <property type="component" value="Unassembled WGS sequence"/>
</dbReference>
<dbReference type="EMBL" id="JAAMPC010000001">
    <property type="protein sequence ID" value="KAG2330315.1"/>
    <property type="molecule type" value="Genomic_DNA"/>
</dbReference>
<proteinExistence type="predicted"/>
<organism evidence="1 2">
    <name type="scientific">Brassica carinata</name>
    <name type="common">Ethiopian mustard</name>
    <name type="synonym">Abyssinian cabbage</name>
    <dbReference type="NCBI Taxonomy" id="52824"/>
    <lineage>
        <taxon>Eukaryota</taxon>
        <taxon>Viridiplantae</taxon>
        <taxon>Streptophyta</taxon>
        <taxon>Embryophyta</taxon>
        <taxon>Tracheophyta</taxon>
        <taxon>Spermatophyta</taxon>
        <taxon>Magnoliopsida</taxon>
        <taxon>eudicotyledons</taxon>
        <taxon>Gunneridae</taxon>
        <taxon>Pentapetalae</taxon>
        <taxon>rosids</taxon>
        <taxon>malvids</taxon>
        <taxon>Brassicales</taxon>
        <taxon>Brassicaceae</taxon>
        <taxon>Brassiceae</taxon>
        <taxon>Brassica</taxon>
    </lineage>
</organism>
<gene>
    <name evidence="1" type="ORF">Bca52824_001495</name>
</gene>
<dbReference type="AlphaFoldDB" id="A0A8X7WK98"/>
<evidence type="ECO:0000313" key="1">
    <source>
        <dbReference type="EMBL" id="KAG2330315.1"/>
    </source>
</evidence>
<reference evidence="1 2" key="1">
    <citation type="submission" date="2020-02" db="EMBL/GenBank/DDBJ databases">
        <authorList>
            <person name="Ma Q."/>
            <person name="Huang Y."/>
            <person name="Song X."/>
            <person name="Pei D."/>
        </authorList>
    </citation>
    <scope>NUCLEOTIDE SEQUENCE [LARGE SCALE GENOMIC DNA]</scope>
    <source>
        <strain evidence="1">Sxm20200214</strain>
        <tissue evidence="1">Leaf</tissue>
    </source>
</reference>
<sequence length="128" mass="15448">MRLRQNWLDRPQGIIGITYGWDMLAKKKFQNQCIVSQERRVLKMEQQALCTRINKPWDLRDRTLAICLRVLWCHREKWYRTKVTRLQIEESYAVKMERYIEMELDCPSATSNDTGVVEDNRVFPKRVL</sequence>
<name>A0A8X7WK98_BRACI</name>
<protein>
    <submittedName>
        <fullName evidence="1">Uncharacterized protein</fullName>
    </submittedName>
</protein>
<evidence type="ECO:0000313" key="2">
    <source>
        <dbReference type="Proteomes" id="UP000886595"/>
    </source>
</evidence>